<evidence type="ECO:0000313" key="3">
    <source>
        <dbReference type="Proteomes" id="UP001157733"/>
    </source>
</evidence>
<dbReference type="InterPro" id="IPR006175">
    <property type="entry name" value="YjgF/YER057c/UK114"/>
</dbReference>
<sequence length="127" mass="13760">MTKQAIHTDEAPAAIGPYQQAIRAGQFVFTSGQIALDPQSGEFLEGEIEEETERTLKNLGAILKAAGLGFENVVKVTVYLDDMNYFTRMNAVYEKYFATGKPARACVQVAALPKGAKVEMDAIALAD</sequence>
<dbReference type="RefSeq" id="WP_282011126.1">
    <property type="nucleotide sequence ID" value="NZ_OX336137.1"/>
</dbReference>
<dbReference type="InterPro" id="IPR019897">
    <property type="entry name" value="RidA_CS"/>
</dbReference>
<reference evidence="2 3" key="1">
    <citation type="submission" date="2022-09" db="EMBL/GenBank/DDBJ databases">
        <authorList>
            <person name="Kop L."/>
        </authorList>
    </citation>
    <scope>NUCLEOTIDE SEQUENCE [LARGE SCALE GENOMIC DNA]</scope>
    <source>
        <strain evidence="2 3">347</strain>
    </source>
</reference>
<dbReference type="InterPro" id="IPR006056">
    <property type="entry name" value="RidA"/>
</dbReference>
<gene>
    <name evidence="2" type="ORF">NSPWAT_1361</name>
</gene>
<keyword evidence="3" id="KW-1185">Reference proteome</keyword>
<evidence type="ECO:0000256" key="1">
    <source>
        <dbReference type="ARBA" id="ARBA00010552"/>
    </source>
</evidence>
<accession>A0ABM9HDE4</accession>
<dbReference type="Pfam" id="PF01042">
    <property type="entry name" value="Ribonuc_L-PSP"/>
    <property type="match status" value="1"/>
</dbReference>
<dbReference type="EMBL" id="OX336137">
    <property type="protein sequence ID" value="CAI2718220.1"/>
    <property type="molecule type" value="Genomic_DNA"/>
</dbReference>
<dbReference type="PANTHER" id="PTHR11803:SF39">
    <property type="entry name" value="2-IMINOBUTANOATE_2-IMINOPROPANOATE DEAMINASE"/>
    <property type="match status" value="1"/>
</dbReference>
<name>A0ABM9HDE4_9BACT</name>
<dbReference type="CDD" id="cd00448">
    <property type="entry name" value="YjgF_YER057c_UK114_family"/>
    <property type="match status" value="1"/>
</dbReference>
<dbReference type="SUPFAM" id="SSF55298">
    <property type="entry name" value="YjgF-like"/>
    <property type="match status" value="1"/>
</dbReference>
<organism evidence="2 3">
    <name type="scientific">Nitrospina watsonii</name>
    <dbReference type="NCBI Taxonomy" id="1323948"/>
    <lineage>
        <taxon>Bacteria</taxon>
        <taxon>Pseudomonadati</taxon>
        <taxon>Nitrospinota/Tectimicrobiota group</taxon>
        <taxon>Nitrospinota</taxon>
        <taxon>Nitrospinia</taxon>
        <taxon>Nitrospinales</taxon>
        <taxon>Nitrospinaceae</taxon>
        <taxon>Nitrospina</taxon>
    </lineage>
</organism>
<dbReference type="InterPro" id="IPR035959">
    <property type="entry name" value="RutC-like_sf"/>
</dbReference>
<dbReference type="Gene3D" id="3.30.1330.40">
    <property type="entry name" value="RutC-like"/>
    <property type="match status" value="1"/>
</dbReference>
<dbReference type="Proteomes" id="UP001157733">
    <property type="component" value="Chromosome"/>
</dbReference>
<dbReference type="NCBIfam" id="TIGR00004">
    <property type="entry name" value="Rid family detoxifying hydrolase"/>
    <property type="match status" value="1"/>
</dbReference>
<protein>
    <submittedName>
        <fullName evidence="2">Endoribonuclease L-PSP</fullName>
    </submittedName>
</protein>
<evidence type="ECO:0000313" key="2">
    <source>
        <dbReference type="EMBL" id="CAI2718220.1"/>
    </source>
</evidence>
<dbReference type="PROSITE" id="PS01094">
    <property type="entry name" value="UPF0076"/>
    <property type="match status" value="1"/>
</dbReference>
<dbReference type="PANTHER" id="PTHR11803">
    <property type="entry name" value="2-IMINOBUTANOATE/2-IMINOPROPANOATE DEAMINASE RIDA"/>
    <property type="match status" value="1"/>
</dbReference>
<comment type="similarity">
    <text evidence="1">Belongs to the RutC family.</text>
</comment>
<proteinExistence type="inferred from homology"/>